<evidence type="ECO:0000256" key="2">
    <source>
        <dbReference type="SAM" id="MobiDB-lite"/>
    </source>
</evidence>
<evidence type="ECO:0000313" key="3">
    <source>
        <dbReference type="EMBL" id="GEX85086.1"/>
    </source>
</evidence>
<feature type="coiled-coil region" evidence="1">
    <location>
        <begin position="309"/>
        <end position="336"/>
    </location>
</feature>
<name>A0A699HBT0_TANCI</name>
<protein>
    <submittedName>
        <fullName evidence="3">Uncharacterized protein</fullName>
    </submittedName>
</protein>
<gene>
    <name evidence="3" type="ORF">Tci_357061</name>
</gene>
<proteinExistence type="predicted"/>
<organism evidence="3">
    <name type="scientific">Tanacetum cinerariifolium</name>
    <name type="common">Dalmatian daisy</name>
    <name type="synonym">Chrysanthemum cinerariifolium</name>
    <dbReference type="NCBI Taxonomy" id="118510"/>
    <lineage>
        <taxon>Eukaryota</taxon>
        <taxon>Viridiplantae</taxon>
        <taxon>Streptophyta</taxon>
        <taxon>Embryophyta</taxon>
        <taxon>Tracheophyta</taxon>
        <taxon>Spermatophyta</taxon>
        <taxon>Magnoliopsida</taxon>
        <taxon>eudicotyledons</taxon>
        <taxon>Gunneridae</taxon>
        <taxon>Pentapetalae</taxon>
        <taxon>asterids</taxon>
        <taxon>campanulids</taxon>
        <taxon>Asterales</taxon>
        <taxon>Asteraceae</taxon>
        <taxon>Asteroideae</taxon>
        <taxon>Anthemideae</taxon>
        <taxon>Anthemidinae</taxon>
        <taxon>Tanacetum</taxon>
    </lineage>
</organism>
<accession>A0A699HBT0</accession>
<feature type="compositionally biased region" description="Pro residues" evidence="2">
    <location>
        <begin position="51"/>
        <end position="63"/>
    </location>
</feature>
<dbReference type="EMBL" id="BKCJ010134303">
    <property type="protein sequence ID" value="GEX85086.1"/>
    <property type="molecule type" value="Genomic_DNA"/>
</dbReference>
<keyword evidence="1" id="KW-0175">Coiled coil</keyword>
<comment type="caution">
    <text evidence="3">The sequence shown here is derived from an EMBL/GenBank/DDBJ whole genome shotgun (WGS) entry which is preliminary data.</text>
</comment>
<feature type="compositionally biased region" description="Low complexity" evidence="2">
    <location>
        <begin position="64"/>
        <end position="74"/>
    </location>
</feature>
<sequence>MIRKQVGDLSTHTTKYTSPALTQKVFANMRRVGVVSAADDVVPSVDEEPSIPSPTPPTPPPQPSHDIPSTSQVQPTPPQSPQITKLKQRVKKLEKRNKLKVLKLRRLKRVGSAQRIDTSDDTVMDDVSKQGGMIENINANKDVVLEVSKDVAVEKYADVEDNADIHERTAESQAEIYKIGMDNANKVLSMQLEESEPIEIQEVVDVVTTAKIITKLLLLDKGKGILVEEPTPLKKQAQIEQHEKYDREFEAELNKTIDWDENVAGFKMDYFKGMSYDDIRLVFEKYFDSNVAFIQKKKKQMDEEDSRALKRLNESQEGKAAKKKKLEEEVEEFKRHLQIVPNDEDDVYTEATPLARKVPVDFEIYNQNNKTYYKIKRVNGTHQLYLSFLSLLRNFDKEDLEAL</sequence>
<dbReference type="AlphaFoldDB" id="A0A699HBT0"/>
<reference evidence="3" key="1">
    <citation type="journal article" date="2019" name="Sci. Rep.">
        <title>Draft genome of Tanacetum cinerariifolium, the natural source of mosquito coil.</title>
        <authorList>
            <person name="Yamashiro T."/>
            <person name="Shiraishi A."/>
            <person name="Satake H."/>
            <person name="Nakayama K."/>
        </authorList>
    </citation>
    <scope>NUCLEOTIDE SEQUENCE</scope>
</reference>
<evidence type="ECO:0000256" key="1">
    <source>
        <dbReference type="SAM" id="Coils"/>
    </source>
</evidence>
<feature type="region of interest" description="Disordered" evidence="2">
    <location>
        <begin position="38"/>
        <end position="87"/>
    </location>
</feature>